<dbReference type="Proteomes" id="UP000005324">
    <property type="component" value="Unassembled WGS sequence"/>
</dbReference>
<comment type="caution">
    <text evidence="1">The sequence shown here is derived from an EMBL/GenBank/DDBJ whole genome shotgun (WGS) entry which is preliminary data.</text>
</comment>
<name>D5RK22_9PROT</name>
<dbReference type="OrthoDB" id="9824039at2"/>
<gene>
    <name evidence="1" type="ORF">HMPREF0731_1432</name>
</gene>
<dbReference type="HOGENOM" id="CLU_1110734_0_0_5"/>
<accession>D5RK22</accession>
<keyword evidence="2" id="KW-1185">Reference proteome</keyword>
<evidence type="ECO:0000313" key="2">
    <source>
        <dbReference type="Proteomes" id="UP000005324"/>
    </source>
</evidence>
<sequence>MAADTPPPAELDLASLQRADALVAEAGLRARAEPILARLQPVLSRLDPAMQALGHALAQEIARLGVTTETLRQEVAAARRSREDWVRLDPLRYIPASRRAAAPPPPPRLVLMPRDDHFSGAGWHGAESDGSRDWRWSGRNGETCTLLLPSLGAGRLRLTLQLVMPFGARWNAERSTLVLNAQPVPLRLLTPPDSTQPLLQGEVTVEDDAGLGPLSLVLVAPRHTAPSGGDTRALGPGLVRLEIERLDAAA</sequence>
<dbReference type="AlphaFoldDB" id="D5RK22"/>
<protein>
    <submittedName>
        <fullName evidence="1">Uncharacterized protein</fullName>
    </submittedName>
</protein>
<dbReference type="EMBL" id="ADVL01000237">
    <property type="protein sequence ID" value="EFH12345.1"/>
    <property type="molecule type" value="Genomic_DNA"/>
</dbReference>
<evidence type="ECO:0000313" key="1">
    <source>
        <dbReference type="EMBL" id="EFH12345.1"/>
    </source>
</evidence>
<proteinExistence type="predicted"/>
<dbReference type="RefSeq" id="WP_007005281.1">
    <property type="nucleotide sequence ID" value="NZ_GG770781.1"/>
</dbReference>
<reference evidence="1 2" key="1">
    <citation type="submission" date="2010-04" db="EMBL/GenBank/DDBJ databases">
        <authorList>
            <person name="Qin X."/>
            <person name="Bachman B."/>
            <person name="Battles P."/>
            <person name="Bell A."/>
            <person name="Bess C."/>
            <person name="Bickham C."/>
            <person name="Chaboub L."/>
            <person name="Chen D."/>
            <person name="Coyle M."/>
            <person name="Deiros D.R."/>
            <person name="Dinh H."/>
            <person name="Forbes L."/>
            <person name="Fowler G."/>
            <person name="Francisco L."/>
            <person name="Fu Q."/>
            <person name="Gubbala S."/>
            <person name="Hale W."/>
            <person name="Han Y."/>
            <person name="Hemphill L."/>
            <person name="Highlander S.K."/>
            <person name="Hirani K."/>
            <person name="Hogues M."/>
            <person name="Jackson L."/>
            <person name="Jakkamsetti A."/>
            <person name="Javaid M."/>
            <person name="Jiang H."/>
            <person name="Korchina V."/>
            <person name="Kovar C."/>
            <person name="Lara F."/>
            <person name="Lee S."/>
            <person name="Mata R."/>
            <person name="Mathew T."/>
            <person name="Moen C."/>
            <person name="Morales K."/>
            <person name="Munidasa M."/>
            <person name="Nazareth L."/>
            <person name="Ngo R."/>
            <person name="Nguyen L."/>
            <person name="Okwuonu G."/>
            <person name="Ongeri F."/>
            <person name="Patil S."/>
            <person name="Petrosino J."/>
            <person name="Pham C."/>
            <person name="Pham P."/>
            <person name="Pu L.-L."/>
            <person name="Puazo M."/>
            <person name="Raj R."/>
            <person name="Reid J."/>
            <person name="Rouhana J."/>
            <person name="Saada N."/>
            <person name="Shang Y."/>
            <person name="Simmons D."/>
            <person name="Thornton R."/>
            <person name="Warren J."/>
            <person name="Weissenberger G."/>
            <person name="Zhang J."/>
            <person name="Zhang L."/>
            <person name="Zhou C."/>
            <person name="Zhu D."/>
            <person name="Muzny D."/>
            <person name="Worley K."/>
            <person name="Gibbs R."/>
        </authorList>
    </citation>
    <scope>NUCLEOTIDE SEQUENCE [LARGE SCALE GENOMIC DNA]</scope>
    <source>
        <strain evidence="1 2">ATCC 49957</strain>
    </source>
</reference>
<organism evidence="1 2">
    <name type="scientific">Pseudoroseomonas cervicalis ATCC 49957</name>
    <dbReference type="NCBI Taxonomy" id="525371"/>
    <lineage>
        <taxon>Bacteria</taxon>
        <taxon>Pseudomonadati</taxon>
        <taxon>Pseudomonadota</taxon>
        <taxon>Alphaproteobacteria</taxon>
        <taxon>Acetobacterales</taxon>
        <taxon>Roseomonadaceae</taxon>
        <taxon>Roseomonas</taxon>
    </lineage>
</organism>